<dbReference type="SUPFAM" id="SSF48431">
    <property type="entry name" value="Lipovitellin-phosvitin complex, superhelical domain"/>
    <property type="match status" value="1"/>
</dbReference>
<evidence type="ECO:0000256" key="5">
    <source>
        <dbReference type="ARBA" id="ARBA00023055"/>
    </source>
</evidence>
<dbReference type="AlphaFoldDB" id="A0A671WSY9"/>
<comment type="caution">
    <text evidence="7">Lacks conserved residue(s) required for the propagation of feature annotation.</text>
</comment>
<evidence type="ECO:0000256" key="4">
    <source>
        <dbReference type="ARBA" id="ARBA00022824"/>
    </source>
</evidence>
<dbReference type="InterPro" id="IPR015819">
    <property type="entry name" value="Lipid_transp_b-sht_shell"/>
</dbReference>
<dbReference type="InterPro" id="IPR045811">
    <property type="entry name" value="MTP_lip-bd"/>
</dbReference>
<protein>
    <submittedName>
        <fullName evidence="9">Microsomal triglyceride transfer protein</fullName>
    </submittedName>
</protein>
<dbReference type="SUPFAM" id="SSF56968">
    <property type="entry name" value="Lipovitellin-phosvitin complex, beta-sheet shell regions"/>
    <property type="match status" value="1"/>
</dbReference>
<keyword evidence="3" id="KW-0732">Signal</keyword>
<dbReference type="InterPro" id="IPR011030">
    <property type="entry name" value="Lipovitellin_superhlx_dom"/>
</dbReference>
<dbReference type="FunFam" id="2.30.230.10:FF:000001">
    <property type="entry name" value="Microsomal triglyceride transfer protein large subunit"/>
    <property type="match status" value="1"/>
</dbReference>
<reference evidence="9" key="3">
    <citation type="submission" date="2025-09" db="UniProtKB">
        <authorList>
            <consortium name="Ensembl"/>
        </authorList>
    </citation>
    <scope>IDENTIFICATION</scope>
</reference>
<dbReference type="Gene3D" id="1.25.10.20">
    <property type="entry name" value="Vitellinogen, superhelical"/>
    <property type="match status" value="1"/>
</dbReference>
<accession>A0A671WSY9</accession>
<dbReference type="GO" id="GO:0005794">
    <property type="term" value="C:Golgi apparatus"/>
    <property type="evidence" value="ECO:0007669"/>
    <property type="project" value="TreeGrafter"/>
</dbReference>
<dbReference type="Proteomes" id="UP000472265">
    <property type="component" value="Chromosome 1"/>
</dbReference>
<dbReference type="GO" id="GO:0016323">
    <property type="term" value="C:basolateral plasma membrane"/>
    <property type="evidence" value="ECO:0007669"/>
    <property type="project" value="TreeGrafter"/>
</dbReference>
<reference evidence="9" key="1">
    <citation type="submission" date="2021-04" db="EMBL/GenBank/DDBJ databases">
        <authorList>
            <consortium name="Wellcome Sanger Institute Data Sharing"/>
        </authorList>
    </citation>
    <scope>NUCLEOTIDE SEQUENCE [LARGE SCALE GENOMIC DNA]</scope>
</reference>
<dbReference type="GO" id="GO:0042632">
    <property type="term" value="P:cholesterol homeostasis"/>
    <property type="evidence" value="ECO:0007669"/>
    <property type="project" value="TreeGrafter"/>
</dbReference>
<sequence>MPQTQVSLSICYKHITFIFCVSCVSSGGAAGPRLNNNQLYKFSYTTEVLVDKARGSKEGSAGYKISSDVDVNLVWRDPSSKDDQLIQLAISNVRIDPATHRSEKKNILHGSTAESVLGKTKMAALTKPFMVHLRNGKAKAFYSFWAEPATIKNIKRGLASLLQVQLRTGKVVENDVSGRCTVEYKAAQGQVTRTKNLETCKTAESGFTTHSQVLGVSKKSSSVTVFTLEDGFIRSAVAEETHSLAVNARRSAAAKVVSRQTLTLVGTEAGPLEAAGKDVTGVVKSIDAKFAAVGIMAEKVKSQCKGCPSLFEHWQSQQKQLEPASLSKATAPRSFLALIQSIRKASKDEILKVLKSASKTTLPQVVDAVTSSQTEASLDAMLEFLNFTDAKGLVLQERFLYACGFSSHPNERMLQALLDISKGKFGSTDIKESVVIIMGALIHKLCQKGGCDLPAVVQAKKLILAGPDSTEVESEVQMYLLALKNSMLPEAIPIFTKFAESEVGAYNTIALTALQRYNVNLMTNEVKQTVNRVYHQNRRIYEKNVRAAAADVILSSNPSYIEVKNLLLSIGNLPHEMNKYMLSKIQDIVRFQLPASKVIQKAMKDMNSANYNRFSKVGSSSAYSGFMAQSADVTSTYSLDILYSGSGILRRSNMNIYGASKGAMLHGLQEKEFRSQGLESLIAATPDEGEEDLESFAGMSALLFDIQLRPVTFFKGYSDLMSKMFSMTGEPMNVVKGLILLTDHSEVITLQSGLKASAEFQGGLAIDISGGMEISLWYRESKTSVNNRGAFVVTGNVTVDMDFMRAGVEVSFETEASLDFITTVQFSEYPFLVCMQMDKATFPFSEHLTKYESLSSGKSIVSRKSKKQLVPGSEFPLHQENSNMCKKVFDSNW</sequence>
<organism evidence="9 10">
    <name type="scientific">Sparus aurata</name>
    <name type="common">Gilthead sea bream</name>
    <dbReference type="NCBI Taxonomy" id="8175"/>
    <lineage>
        <taxon>Eukaryota</taxon>
        <taxon>Metazoa</taxon>
        <taxon>Chordata</taxon>
        <taxon>Craniata</taxon>
        <taxon>Vertebrata</taxon>
        <taxon>Euteleostomi</taxon>
        <taxon>Actinopterygii</taxon>
        <taxon>Neopterygii</taxon>
        <taxon>Teleostei</taxon>
        <taxon>Neoteleostei</taxon>
        <taxon>Acanthomorphata</taxon>
        <taxon>Eupercaria</taxon>
        <taxon>Spariformes</taxon>
        <taxon>Sparidae</taxon>
        <taxon>Sparus</taxon>
    </lineage>
</organism>
<keyword evidence="2" id="KW-0813">Transport</keyword>
<evidence type="ECO:0000256" key="3">
    <source>
        <dbReference type="ARBA" id="ARBA00022729"/>
    </source>
</evidence>
<dbReference type="InterPro" id="IPR039988">
    <property type="entry name" value="MTTP"/>
</dbReference>
<proteinExistence type="predicted"/>
<dbReference type="FunFam" id="1.25.10.20:FF:000001">
    <property type="entry name" value="microsomal triglyceride transfer protein large subunit"/>
    <property type="match status" value="1"/>
</dbReference>
<dbReference type="GO" id="GO:0120013">
    <property type="term" value="F:lipid transfer activity"/>
    <property type="evidence" value="ECO:0007669"/>
    <property type="project" value="UniProtKB-ARBA"/>
</dbReference>
<evidence type="ECO:0000256" key="7">
    <source>
        <dbReference type="PROSITE-ProRule" id="PRU00557"/>
    </source>
</evidence>
<keyword evidence="6" id="KW-1015">Disulfide bond</keyword>
<dbReference type="GO" id="GO:0005783">
    <property type="term" value="C:endoplasmic reticulum"/>
    <property type="evidence" value="ECO:0007669"/>
    <property type="project" value="UniProtKB-SubCell"/>
</dbReference>
<dbReference type="GeneTree" id="ENSGT00390000011412"/>
<keyword evidence="10" id="KW-1185">Reference proteome</keyword>
<dbReference type="InterPro" id="IPR015816">
    <property type="entry name" value="Vitellinogen_b-sht_N"/>
</dbReference>
<dbReference type="GO" id="GO:0042157">
    <property type="term" value="P:lipoprotein metabolic process"/>
    <property type="evidence" value="ECO:0007669"/>
    <property type="project" value="TreeGrafter"/>
</dbReference>
<dbReference type="PANTHER" id="PTHR13024:SF1">
    <property type="entry name" value="MICROSOMAL TRIGLYCERIDE TRANSFER PROTEIN LARGE SUBUNIT"/>
    <property type="match status" value="1"/>
</dbReference>
<dbReference type="GO" id="GO:0005548">
    <property type="term" value="F:phospholipid transporter activity"/>
    <property type="evidence" value="ECO:0007669"/>
    <property type="project" value="InterPro"/>
</dbReference>
<evidence type="ECO:0000256" key="1">
    <source>
        <dbReference type="ARBA" id="ARBA00004240"/>
    </source>
</evidence>
<evidence type="ECO:0000256" key="2">
    <source>
        <dbReference type="ARBA" id="ARBA00022448"/>
    </source>
</evidence>
<comment type="subcellular location">
    <subcellularLocation>
        <location evidence="1">Endoplasmic reticulum</location>
    </subcellularLocation>
</comment>
<dbReference type="PROSITE" id="PS51211">
    <property type="entry name" value="VITELLOGENIN"/>
    <property type="match status" value="1"/>
</dbReference>
<dbReference type="Gene3D" id="2.30.230.10">
    <property type="entry name" value="Lipovitellin, beta-sheet shell regions, chain A"/>
    <property type="match status" value="1"/>
</dbReference>
<evidence type="ECO:0000313" key="10">
    <source>
        <dbReference type="Proteomes" id="UP000472265"/>
    </source>
</evidence>
<gene>
    <name evidence="9" type="primary">MTTP</name>
    <name evidence="9" type="synonym">mttp</name>
</gene>
<evidence type="ECO:0000256" key="6">
    <source>
        <dbReference type="ARBA" id="ARBA00023157"/>
    </source>
</evidence>
<dbReference type="PANTHER" id="PTHR13024">
    <property type="entry name" value="MICROSOMAL TRIGLYCERIDE TRANSFER PROTEIN, LARGE SUBUNIT"/>
    <property type="match status" value="1"/>
</dbReference>
<name>A0A671WSY9_SPAAU</name>
<dbReference type="Pfam" id="PF19444">
    <property type="entry name" value="MTP_lip_bd"/>
    <property type="match status" value="1"/>
</dbReference>
<feature type="domain" description="Vitellogenin" evidence="8">
    <location>
        <begin position="34"/>
        <end position="668"/>
    </location>
</feature>
<evidence type="ECO:0000313" key="9">
    <source>
        <dbReference type="Ensembl" id="ENSSAUP00010041844.1"/>
    </source>
</evidence>
<reference evidence="9" key="2">
    <citation type="submission" date="2025-08" db="UniProtKB">
        <authorList>
            <consortium name="Ensembl"/>
        </authorList>
    </citation>
    <scope>IDENTIFICATION</scope>
</reference>
<keyword evidence="5" id="KW-0445">Lipid transport</keyword>
<dbReference type="InterPro" id="IPR001747">
    <property type="entry name" value="Vitellogenin_N"/>
</dbReference>
<dbReference type="Ensembl" id="ENSSAUT00010044051.1">
    <property type="protein sequence ID" value="ENSSAUP00010041844.1"/>
    <property type="gene ID" value="ENSSAUG00010015720.1"/>
</dbReference>
<dbReference type="Pfam" id="PF01347">
    <property type="entry name" value="Vitellogenin_N"/>
    <property type="match status" value="1"/>
</dbReference>
<dbReference type="GO" id="GO:0008289">
    <property type="term" value="F:lipid binding"/>
    <property type="evidence" value="ECO:0007669"/>
    <property type="project" value="InterPro"/>
</dbReference>
<evidence type="ECO:0000259" key="8">
    <source>
        <dbReference type="PROSITE" id="PS51211"/>
    </source>
</evidence>
<dbReference type="SMART" id="SM00638">
    <property type="entry name" value="LPD_N"/>
    <property type="match status" value="1"/>
</dbReference>
<keyword evidence="4" id="KW-0256">Endoplasmic reticulum</keyword>